<dbReference type="GO" id="GO:0008270">
    <property type="term" value="F:zinc ion binding"/>
    <property type="evidence" value="ECO:0007669"/>
    <property type="project" value="UniProtKB-KW"/>
</dbReference>
<keyword evidence="2" id="KW-0479">Metal-binding</keyword>
<sequence length="114" mass="12438">MLIPSLPLSPPLSLLSLLHFSVSLPPSCLSPRFRCPECGKGFRRRAHLRQHGVTHSGARPFQCVRCQREFKRLADLARHAQVHAGGPAPHPCPLIAPPPRPTLTQSPTLLPPPG</sequence>
<dbReference type="InterPro" id="IPR036236">
    <property type="entry name" value="Znf_C2H2_sf"/>
</dbReference>
<keyword evidence="3" id="KW-0677">Repeat</keyword>
<dbReference type="InterPro" id="IPR013087">
    <property type="entry name" value="Znf_C2H2_type"/>
</dbReference>
<evidence type="ECO:0000256" key="6">
    <source>
        <dbReference type="ARBA" id="ARBA00023242"/>
    </source>
</evidence>
<keyword evidence="4 7" id="KW-0863">Zinc-finger</keyword>
<feature type="domain" description="C2H2-type" evidence="10">
    <location>
        <begin position="61"/>
        <end position="88"/>
    </location>
</feature>
<reference evidence="12" key="1">
    <citation type="submission" date="2018-12" db="EMBL/GenBank/DDBJ databases">
        <authorList>
            <person name="Yazar S."/>
        </authorList>
    </citation>
    <scope>NUCLEOTIDE SEQUENCE [LARGE SCALE GENOMIC DNA]</scope>
</reference>
<keyword evidence="12" id="KW-1185">Reference proteome</keyword>
<reference evidence="11" key="2">
    <citation type="submission" date="2025-08" db="UniProtKB">
        <authorList>
            <consortium name="Ensembl"/>
        </authorList>
    </citation>
    <scope>IDENTIFICATION</scope>
</reference>
<evidence type="ECO:0000256" key="5">
    <source>
        <dbReference type="ARBA" id="ARBA00022833"/>
    </source>
</evidence>
<keyword evidence="6" id="KW-0539">Nucleus</keyword>
<evidence type="ECO:0000256" key="8">
    <source>
        <dbReference type="SAM" id="MobiDB-lite"/>
    </source>
</evidence>
<dbReference type="PROSITE" id="PS00028">
    <property type="entry name" value="ZINC_FINGER_C2H2_1"/>
    <property type="match status" value="2"/>
</dbReference>
<name>A0A4X2JWQ1_VOMUR</name>
<evidence type="ECO:0000313" key="11">
    <source>
        <dbReference type="Ensembl" id="ENSVURP00010004043.1"/>
    </source>
</evidence>
<feature type="signal peptide" evidence="9">
    <location>
        <begin position="1"/>
        <end position="23"/>
    </location>
</feature>
<dbReference type="GO" id="GO:0000981">
    <property type="term" value="F:DNA-binding transcription factor activity, RNA polymerase II-specific"/>
    <property type="evidence" value="ECO:0007669"/>
    <property type="project" value="TreeGrafter"/>
</dbReference>
<evidence type="ECO:0000313" key="12">
    <source>
        <dbReference type="Proteomes" id="UP000314987"/>
    </source>
</evidence>
<dbReference type="Proteomes" id="UP000314987">
    <property type="component" value="Unassembled WGS sequence"/>
</dbReference>
<dbReference type="Gene3D" id="3.30.160.60">
    <property type="entry name" value="Classic Zinc Finger"/>
    <property type="match status" value="2"/>
</dbReference>
<feature type="domain" description="C2H2-type" evidence="10">
    <location>
        <begin position="33"/>
        <end position="60"/>
    </location>
</feature>
<dbReference type="GeneTree" id="ENSGT00930000151080"/>
<dbReference type="Pfam" id="PF00096">
    <property type="entry name" value="zf-C2H2"/>
    <property type="match status" value="2"/>
</dbReference>
<evidence type="ECO:0000256" key="4">
    <source>
        <dbReference type="ARBA" id="ARBA00022771"/>
    </source>
</evidence>
<dbReference type="SUPFAM" id="SSF57667">
    <property type="entry name" value="beta-beta-alpha zinc fingers"/>
    <property type="match status" value="1"/>
</dbReference>
<dbReference type="SMART" id="SM00355">
    <property type="entry name" value="ZnF_C2H2"/>
    <property type="match status" value="2"/>
</dbReference>
<comment type="subcellular location">
    <subcellularLocation>
        <location evidence="1">Nucleus</location>
    </subcellularLocation>
</comment>
<evidence type="ECO:0000259" key="10">
    <source>
        <dbReference type="PROSITE" id="PS50157"/>
    </source>
</evidence>
<keyword evidence="9" id="KW-0732">Signal</keyword>
<evidence type="ECO:0000256" key="9">
    <source>
        <dbReference type="SAM" id="SignalP"/>
    </source>
</evidence>
<proteinExistence type="predicted"/>
<organism evidence="11 12">
    <name type="scientific">Vombatus ursinus</name>
    <name type="common">Common wombat</name>
    <dbReference type="NCBI Taxonomy" id="29139"/>
    <lineage>
        <taxon>Eukaryota</taxon>
        <taxon>Metazoa</taxon>
        <taxon>Chordata</taxon>
        <taxon>Craniata</taxon>
        <taxon>Vertebrata</taxon>
        <taxon>Euteleostomi</taxon>
        <taxon>Mammalia</taxon>
        <taxon>Metatheria</taxon>
        <taxon>Diprotodontia</taxon>
        <taxon>Vombatidae</taxon>
        <taxon>Vombatus</taxon>
    </lineage>
</organism>
<feature type="region of interest" description="Disordered" evidence="8">
    <location>
        <begin position="81"/>
        <end position="114"/>
    </location>
</feature>
<dbReference type="Ensembl" id="ENSVURT00010004589.1">
    <property type="protein sequence ID" value="ENSVURP00010004043.1"/>
    <property type="gene ID" value="ENSVURG00010003232.1"/>
</dbReference>
<dbReference type="PANTHER" id="PTHR24394">
    <property type="entry name" value="ZINC FINGER PROTEIN"/>
    <property type="match status" value="1"/>
</dbReference>
<evidence type="ECO:0000256" key="3">
    <source>
        <dbReference type="ARBA" id="ARBA00022737"/>
    </source>
</evidence>
<dbReference type="PROSITE" id="PS50157">
    <property type="entry name" value="ZINC_FINGER_C2H2_2"/>
    <property type="match status" value="2"/>
</dbReference>
<dbReference type="STRING" id="29139.ENSVURP00010004043"/>
<evidence type="ECO:0000256" key="7">
    <source>
        <dbReference type="PROSITE-ProRule" id="PRU00042"/>
    </source>
</evidence>
<dbReference type="FunFam" id="3.30.160.60:FF:002343">
    <property type="entry name" value="Zinc finger protein 33A"/>
    <property type="match status" value="1"/>
</dbReference>
<evidence type="ECO:0000256" key="2">
    <source>
        <dbReference type="ARBA" id="ARBA00022723"/>
    </source>
</evidence>
<keyword evidence="5" id="KW-0862">Zinc</keyword>
<feature type="chain" id="PRO_5021248074" description="C2H2-type domain-containing protein" evidence="9">
    <location>
        <begin position="24"/>
        <end position="114"/>
    </location>
</feature>
<dbReference type="GO" id="GO:0005634">
    <property type="term" value="C:nucleus"/>
    <property type="evidence" value="ECO:0007669"/>
    <property type="project" value="UniProtKB-SubCell"/>
</dbReference>
<dbReference type="AlphaFoldDB" id="A0A4X2JWQ1"/>
<accession>A0A4X2JWQ1</accession>
<reference evidence="11" key="3">
    <citation type="submission" date="2025-09" db="UniProtKB">
        <authorList>
            <consortium name="Ensembl"/>
        </authorList>
    </citation>
    <scope>IDENTIFICATION</scope>
</reference>
<dbReference type="PANTHER" id="PTHR24394:SF29">
    <property type="entry name" value="MYONEURIN"/>
    <property type="match status" value="1"/>
</dbReference>
<protein>
    <recommendedName>
        <fullName evidence="10">C2H2-type domain-containing protein</fullName>
    </recommendedName>
</protein>
<evidence type="ECO:0000256" key="1">
    <source>
        <dbReference type="ARBA" id="ARBA00004123"/>
    </source>
</evidence>
<feature type="compositionally biased region" description="Pro residues" evidence="8">
    <location>
        <begin position="88"/>
        <end position="101"/>
    </location>
</feature>